<gene>
    <name evidence="1" type="ORF">KUV50_17020</name>
</gene>
<name>A0A953HPL2_9BACT</name>
<reference evidence="1" key="1">
    <citation type="submission" date="2021-06" db="EMBL/GenBank/DDBJ databases">
        <title>44 bacteria genomes isolated from Dapeng, Shenzhen.</title>
        <authorList>
            <person name="Zheng W."/>
            <person name="Yu S."/>
            <person name="Huang Y."/>
        </authorList>
    </citation>
    <scope>NUCLEOTIDE SEQUENCE</scope>
    <source>
        <strain evidence="1">DP5N28-2</strain>
    </source>
</reference>
<keyword evidence="2" id="KW-1185">Reference proteome</keyword>
<organism evidence="1 2">
    <name type="scientific">Membranihabitans marinus</name>
    <dbReference type="NCBI Taxonomy" id="1227546"/>
    <lineage>
        <taxon>Bacteria</taxon>
        <taxon>Pseudomonadati</taxon>
        <taxon>Bacteroidota</taxon>
        <taxon>Saprospiria</taxon>
        <taxon>Saprospirales</taxon>
        <taxon>Saprospiraceae</taxon>
        <taxon>Membranihabitans</taxon>
    </lineage>
</organism>
<dbReference type="Proteomes" id="UP000753961">
    <property type="component" value="Unassembled WGS sequence"/>
</dbReference>
<dbReference type="RefSeq" id="WP_222581396.1">
    <property type="nucleotide sequence ID" value="NZ_JAHVHU010000018.1"/>
</dbReference>
<accession>A0A953HPL2</accession>
<protein>
    <submittedName>
        <fullName evidence="1">Uncharacterized protein</fullName>
    </submittedName>
</protein>
<comment type="caution">
    <text evidence="1">The sequence shown here is derived from an EMBL/GenBank/DDBJ whole genome shotgun (WGS) entry which is preliminary data.</text>
</comment>
<evidence type="ECO:0000313" key="2">
    <source>
        <dbReference type="Proteomes" id="UP000753961"/>
    </source>
</evidence>
<evidence type="ECO:0000313" key="1">
    <source>
        <dbReference type="EMBL" id="MBY5959859.1"/>
    </source>
</evidence>
<proteinExistence type="predicted"/>
<sequence>MDINLKELLKNDFGIDFPISGGTGNSIDNPIVIHRTGSNDYTATEYAILRCLGIGRRIDWKLLRQSLIHQNGKVFDQMKIETKTVTEDEIITRIENYYFDITECFSQ</sequence>
<dbReference type="AlphaFoldDB" id="A0A953HPL2"/>
<dbReference type="EMBL" id="JAHVHU010000018">
    <property type="protein sequence ID" value="MBY5959859.1"/>
    <property type="molecule type" value="Genomic_DNA"/>
</dbReference>